<dbReference type="GO" id="GO:0008168">
    <property type="term" value="F:methyltransferase activity"/>
    <property type="evidence" value="ECO:0007669"/>
    <property type="project" value="UniProtKB-KW"/>
</dbReference>
<dbReference type="GO" id="GO:0032259">
    <property type="term" value="P:methylation"/>
    <property type="evidence" value="ECO:0007669"/>
    <property type="project" value="UniProtKB-KW"/>
</dbReference>
<reference evidence="2" key="1">
    <citation type="submission" date="2013-09" db="EMBL/GenBank/DDBJ databases">
        <title>Corchorus olitorius genome sequencing.</title>
        <authorList>
            <person name="Alam M."/>
            <person name="Haque M.S."/>
            <person name="Islam M.S."/>
            <person name="Emdad E.M."/>
            <person name="Islam M.M."/>
            <person name="Ahmed B."/>
            <person name="Halim A."/>
            <person name="Hossen Q.M.M."/>
            <person name="Hossain M.Z."/>
            <person name="Ahmed R."/>
            <person name="Khan M.M."/>
            <person name="Islam R."/>
            <person name="Rashid M.M."/>
            <person name="Khan S.A."/>
            <person name="Rahman M.S."/>
            <person name="Alam M."/>
            <person name="Yahiya A.S."/>
            <person name="Khan M.S."/>
            <person name="Azam M.S."/>
            <person name="Haque T."/>
            <person name="Lashkar M.Z.H."/>
            <person name="Akhand A.I."/>
            <person name="Morshed G."/>
            <person name="Roy S."/>
            <person name="Uddin K.S."/>
            <person name="Rabeya T."/>
            <person name="Hossain A.S."/>
            <person name="Chowdhury A."/>
            <person name="Snigdha A.R."/>
            <person name="Mortoza M.S."/>
            <person name="Matin S.A."/>
            <person name="Hoque S.M.E."/>
            <person name="Islam M.K."/>
            <person name="Roy D.K."/>
            <person name="Haider R."/>
            <person name="Moosa M.M."/>
            <person name="Elias S.M."/>
            <person name="Hasan A.M."/>
            <person name="Jahan S."/>
            <person name="Shafiuddin M."/>
            <person name="Mahmood N."/>
            <person name="Shommy N.S."/>
        </authorList>
    </citation>
    <scope>NUCLEOTIDE SEQUENCE [LARGE SCALE GENOMIC DNA]</scope>
    <source>
        <strain evidence="2">cv. O-4</strain>
    </source>
</reference>
<evidence type="ECO:0000313" key="1">
    <source>
        <dbReference type="EMBL" id="OMP13703.1"/>
    </source>
</evidence>
<feature type="non-terminal residue" evidence="1">
    <location>
        <position position="1"/>
    </location>
</feature>
<name>A0A1R3L2W5_9ROSI</name>
<protein>
    <submittedName>
        <fullName evidence="1">Methyltransferase</fullName>
    </submittedName>
</protein>
<dbReference type="AlphaFoldDB" id="A0A1R3L2W5"/>
<proteinExistence type="predicted"/>
<dbReference type="Proteomes" id="UP000187203">
    <property type="component" value="Unassembled WGS sequence"/>
</dbReference>
<evidence type="ECO:0000313" key="2">
    <source>
        <dbReference type="Proteomes" id="UP000187203"/>
    </source>
</evidence>
<feature type="non-terminal residue" evidence="1">
    <location>
        <position position="107"/>
    </location>
</feature>
<organism evidence="1 2">
    <name type="scientific">Corchorus olitorius</name>
    <dbReference type="NCBI Taxonomy" id="93759"/>
    <lineage>
        <taxon>Eukaryota</taxon>
        <taxon>Viridiplantae</taxon>
        <taxon>Streptophyta</taxon>
        <taxon>Embryophyta</taxon>
        <taxon>Tracheophyta</taxon>
        <taxon>Spermatophyta</taxon>
        <taxon>Magnoliopsida</taxon>
        <taxon>eudicotyledons</taxon>
        <taxon>Gunneridae</taxon>
        <taxon>Pentapetalae</taxon>
        <taxon>rosids</taxon>
        <taxon>malvids</taxon>
        <taxon>Malvales</taxon>
        <taxon>Malvaceae</taxon>
        <taxon>Grewioideae</taxon>
        <taxon>Apeibeae</taxon>
        <taxon>Corchorus</taxon>
    </lineage>
</organism>
<keyword evidence="2" id="KW-1185">Reference proteome</keyword>
<dbReference type="EMBL" id="AWUE01003510">
    <property type="protein sequence ID" value="OMP13703.1"/>
    <property type="molecule type" value="Genomic_DNA"/>
</dbReference>
<comment type="caution">
    <text evidence="1">The sequence shown here is derived from an EMBL/GenBank/DDBJ whole genome shotgun (WGS) entry which is preliminary data.</text>
</comment>
<gene>
    <name evidence="1" type="ORF">COLO4_01121</name>
</gene>
<accession>A0A1R3L2W5</accession>
<sequence length="107" mass="11464">LRRDHALVGDACARQAQHAAAAQAGDLQNQRGAGFRGDGGAFAQGIQLFMADLFVGHGKDCLLRLFNKRGAGVKTQVLVGDIVRQRARKPYRGIVIGQGEQHAGCRQ</sequence>
<keyword evidence="1" id="KW-0808">Transferase</keyword>
<keyword evidence="1" id="KW-0489">Methyltransferase</keyword>